<proteinExistence type="inferred from homology"/>
<dbReference type="SUPFAM" id="SSF160964">
    <property type="entry name" value="MalF N-terminal region-like"/>
    <property type="match status" value="1"/>
</dbReference>
<dbReference type="Proteomes" id="UP000214746">
    <property type="component" value="Unassembled WGS sequence"/>
</dbReference>
<organism evidence="9 10">
    <name type="scientific">Paenibacillus xerothermodurans</name>
    <dbReference type="NCBI Taxonomy" id="1977292"/>
    <lineage>
        <taxon>Bacteria</taxon>
        <taxon>Bacillati</taxon>
        <taxon>Bacillota</taxon>
        <taxon>Bacilli</taxon>
        <taxon>Bacillales</taxon>
        <taxon>Paenibacillaceae</taxon>
        <taxon>Paenibacillus</taxon>
    </lineage>
</organism>
<feature type="transmembrane region" description="Helical" evidence="7">
    <location>
        <begin position="91"/>
        <end position="112"/>
    </location>
</feature>
<keyword evidence="6 7" id="KW-0472">Membrane</keyword>
<evidence type="ECO:0000256" key="3">
    <source>
        <dbReference type="ARBA" id="ARBA00022475"/>
    </source>
</evidence>
<keyword evidence="3" id="KW-1003">Cell membrane</keyword>
<feature type="transmembrane region" description="Helical" evidence="7">
    <location>
        <begin position="173"/>
        <end position="197"/>
    </location>
</feature>
<dbReference type="InterPro" id="IPR000515">
    <property type="entry name" value="MetI-like"/>
</dbReference>
<evidence type="ECO:0000256" key="7">
    <source>
        <dbReference type="RuleBase" id="RU363032"/>
    </source>
</evidence>
<dbReference type="PANTHER" id="PTHR43005">
    <property type="entry name" value="BLR7065 PROTEIN"/>
    <property type="match status" value="1"/>
</dbReference>
<reference evidence="9" key="1">
    <citation type="submission" date="2018-06" db="EMBL/GenBank/DDBJ databases">
        <title>Paenibacillus xerothermodurans sp. nov. an extremely dry heat resistant spore forming bacterium isolated from the soil of Cape Canaveral, Florida.</title>
        <authorList>
            <person name="Seuylemezian A."/>
            <person name="Kaur N."/>
            <person name="Patil P."/>
            <person name="Patil P."/>
            <person name="Mayilraj S."/>
            <person name="Vaishampayan P."/>
        </authorList>
    </citation>
    <scope>NUCLEOTIDE SEQUENCE [LARGE SCALE GENOMIC DNA]</scope>
    <source>
        <strain evidence="9">ATCC 27380</strain>
    </source>
</reference>
<evidence type="ECO:0000256" key="5">
    <source>
        <dbReference type="ARBA" id="ARBA00022989"/>
    </source>
</evidence>
<dbReference type="CDD" id="cd06261">
    <property type="entry name" value="TM_PBP2"/>
    <property type="match status" value="1"/>
</dbReference>
<sequence>MHFMRGTLPRNYHSGAWNMNKLRLNRSGPYLVMVPGVILLLLFSIYPFLFLLKISFQKYSPIGKTQPYVGFDNYITLFQDHNFWNAIKVTAVFVVSTVSLEFIIGLALAVILNQLRFGERLFQSLILIPIAMAPTVVGLMFRFMMNDQYGVLNYFSELFGFGRNAWLSNPDKALTAIIITDVWQWTPFMMIILLAGLKGISDEPYEAASIDGASAWQTFWYVTIPQLSKIIYIALLLRTIDAFRIYDTIYMMTKGGPVNVTSTLSWIVYDKGFKFLEFGYGAAICVVMLIVVVGLLTLLLKKFDVFEVEPRR</sequence>
<keyword evidence="4 7" id="KW-0812">Transmembrane</keyword>
<feature type="transmembrane region" description="Helical" evidence="7">
    <location>
        <begin position="124"/>
        <end position="145"/>
    </location>
</feature>
<dbReference type="PROSITE" id="PS50928">
    <property type="entry name" value="ABC_TM1"/>
    <property type="match status" value="1"/>
</dbReference>
<keyword evidence="10" id="KW-1185">Reference proteome</keyword>
<evidence type="ECO:0000256" key="6">
    <source>
        <dbReference type="ARBA" id="ARBA00023136"/>
    </source>
</evidence>
<dbReference type="GO" id="GO:0055085">
    <property type="term" value="P:transmembrane transport"/>
    <property type="evidence" value="ECO:0007669"/>
    <property type="project" value="InterPro"/>
</dbReference>
<evidence type="ECO:0000313" key="10">
    <source>
        <dbReference type="Proteomes" id="UP000214746"/>
    </source>
</evidence>
<dbReference type="Pfam" id="PF00528">
    <property type="entry name" value="BPD_transp_1"/>
    <property type="match status" value="1"/>
</dbReference>
<comment type="subcellular location">
    <subcellularLocation>
        <location evidence="1 7">Cell membrane</location>
        <topology evidence="1 7">Multi-pass membrane protein</topology>
    </subcellularLocation>
</comment>
<dbReference type="Gene3D" id="1.10.3720.10">
    <property type="entry name" value="MetI-like"/>
    <property type="match status" value="1"/>
</dbReference>
<protein>
    <submittedName>
        <fullName evidence="9">Sugar ABC transporter permease</fullName>
    </submittedName>
</protein>
<keyword evidence="5 7" id="KW-1133">Transmembrane helix</keyword>
<evidence type="ECO:0000313" key="9">
    <source>
        <dbReference type="EMBL" id="PZE21071.1"/>
    </source>
</evidence>
<accession>A0A2W1ND98</accession>
<feature type="transmembrane region" description="Helical" evidence="7">
    <location>
        <begin position="278"/>
        <end position="300"/>
    </location>
</feature>
<dbReference type="PANTHER" id="PTHR43005:SF2">
    <property type="entry name" value="INTEGRAL MEMBRANE SUGAR TRANSPORT PROTEIN"/>
    <property type="match status" value="1"/>
</dbReference>
<dbReference type="InterPro" id="IPR035906">
    <property type="entry name" value="MetI-like_sf"/>
</dbReference>
<evidence type="ECO:0000259" key="8">
    <source>
        <dbReference type="PROSITE" id="PS50928"/>
    </source>
</evidence>
<comment type="caution">
    <text evidence="9">The sequence shown here is derived from an EMBL/GenBank/DDBJ whole genome shotgun (WGS) entry which is preliminary data.</text>
</comment>
<gene>
    <name evidence="9" type="ORF">CBW46_010355</name>
</gene>
<comment type="similarity">
    <text evidence="7">Belongs to the binding-protein-dependent transport system permease family.</text>
</comment>
<name>A0A2W1ND98_PAEXE</name>
<evidence type="ECO:0000256" key="4">
    <source>
        <dbReference type="ARBA" id="ARBA00022692"/>
    </source>
</evidence>
<feature type="transmembrane region" description="Helical" evidence="7">
    <location>
        <begin position="30"/>
        <end position="52"/>
    </location>
</feature>
<feature type="transmembrane region" description="Helical" evidence="7">
    <location>
        <begin position="218"/>
        <end position="237"/>
    </location>
</feature>
<keyword evidence="2 7" id="KW-0813">Transport</keyword>
<evidence type="ECO:0000256" key="2">
    <source>
        <dbReference type="ARBA" id="ARBA00022448"/>
    </source>
</evidence>
<dbReference type="SUPFAM" id="SSF161098">
    <property type="entry name" value="MetI-like"/>
    <property type="match status" value="1"/>
</dbReference>
<dbReference type="AlphaFoldDB" id="A0A2W1ND98"/>
<dbReference type="EMBL" id="NHRJ02000004">
    <property type="protein sequence ID" value="PZE21071.1"/>
    <property type="molecule type" value="Genomic_DNA"/>
</dbReference>
<dbReference type="GO" id="GO:0005886">
    <property type="term" value="C:plasma membrane"/>
    <property type="evidence" value="ECO:0007669"/>
    <property type="project" value="UniProtKB-SubCell"/>
</dbReference>
<evidence type="ECO:0000256" key="1">
    <source>
        <dbReference type="ARBA" id="ARBA00004651"/>
    </source>
</evidence>
<feature type="domain" description="ABC transmembrane type-1" evidence="8">
    <location>
        <begin position="87"/>
        <end position="301"/>
    </location>
</feature>